<dbReference type="AlphaFoldDB" id="A0A8D8XF06"/>
<accession>A0A8D8XF06</accession>
<proteinExistence type="predicted"/>
<dbReference type="EMBL" id="HBUF01307754">
    <property type="protein sequence ID" value="CAG6692553.1"/>
    <property type="molecule type" value="Transcribed_RNA"/>
</dbReference>
<evidence type="ECO:0000256" key="1">
    <source>
        <dbReference type="SAM" id="SignalP"/>
    </source>
</evidence>
<keyword evidence="1" id="KW-0732">Signal</keyword>
<feature type="signal peptide" evidence="1">
    <location>
        <begin position="1"/>
        <end position="24"/>
    </location>
</feature>
<evidence type="ECO:0000313" key="2">
    <source>
        <dbReference type="EMBL" id="CAG6692554.1"/>
    </source>
</evidence>
<dbReference type="EMBL" id="HBUF01307755">
    <property type="protein sequence ID" value="CAG6692554.1"/>
    <property type="molecule type" value="Transcribed_RNA"/>
</dbReference>
<evidence type="ECO:0008006" key="3">
    <source>
        <dbReference type="Google" id="ProtNLM"/>
    </source>
</evidence>
<name>A0A8D8XF06_9HEMI</name>
<sequence>MSKWGILCKMYCLFLCCAVSQVSSVGITALLYSVSRNSGHHSVASPSCLHLCLFQTVLPFHLVYICAISKSHKLPLGCKYGNILYTRSYGKRQHHEWSLFLHAFS</sequence>
<reference evidence="2" key="1">
    <citation type="submission" date="2021-05" db="EMBL/GenBank/DDBJ databases">
        <authorList>
            <person name="Alioto T."/>
            <person name="Alioto T."/>
            <person name="Gomez Garrido J."/>
        </authorList>
    </citation>
    <scope>NUCLEOTIDE SEQUENCE</scope>
</reference>
<protein>
    <recommendedName>
        <fullName evidence="3">Secreted protein</fullName>
    </recommendedName>
</protein>
<feature type="chain" id="PRO_5036262502" description="Secreted protein" evidence="1">
    <location>
        <begin position="25"/>
        <end position="105"/>
    </location>
</feature>
<organism evidence="2">
    <name type="scientific">Cacopsylla melanoneura</name>
    <dbReference type="NCBI Taxonomy" id="428564"/>
    <lineage>
        <taxon>Eukaryota</taxon>
        <taxon>Metazoa</taxon>
        <taxon>Ecdysozoa</taxon>
        <taxon>Arthropoda</taxon>
        <taxon>Hexapoda</taxon>
        <taxon>Insecta</taxon>
        <taxon>Pterygota</taxon>
        <taxon>Neoptera</taxon>
        <taxon>Paraneoptera</taxon>
        <taxon>Hemiptera</taxon>
        <taxon>Sternorrhyncha</taxon>
        <taxon>Psylloidea</taxon>
        <taxon>Psyllidae</taxon>
        <taxon>Psyllinae</taxon>
        <taxon>Cacopsylla</taxon>
    </lineage>
</organism>